<dbReference type="AlphaFoldDB" id="A0A024QIB6"/>
<dbReference type="EMBL" id="CCDP010000003">
    <property type="protein sequence ID" value="CDQ41701.1"/>
    <property type="molecule type" value="Genomic_DNA"/>
</dbReference>
<name>A0A024QIB6_9BACI</name>
<keyword evidence="5" id="KW-1185">Reference proteome</keyword>
<gene>
    <name evidence="4" type="ORF">BN990_04077</name>
</gene>
<dbReference type="InterPro" id="IPR002068">
    <property type="entry name" value="A-crystallin/Hsp20_dom"/>
</dbReference>
<dbReference type="RefSeq" id="WP_021290766.1">
    <property type="nucleotide sequence ID" value="NZ_BNER01000005.1"/>
</dbReference>
<evidence type="ECO:0000256" key="2">
    <source>
        <dbReference type="RuleBase" id="RU003616"/>
    </source>
</evidence>
<organism evidence="4 5">
    <name type="scientific">Virgibacillus massiliensis</name>
    <dbReference type="NCBI Taxonomy" id="1462526"/>
    <lineage>
        <taxon>Bacteria</taxon>
        <taxon>Bacillati</taxon>
        <taxon>Bacillota</taxon>
        <taxon>Bacilli</taxon>
        <taxon>Bacillales</taxon>
        <taxon>Bacillaceae</taxon>
        <taxon>Virgibacillus</taxon>
    </lineage>
</organism>
<protein>
    <submittedName>
        <fullName evidence="4">Hsp20/alpha crystallin family protein</fullName>
    </submittedName>
</protein>
<dbReference type="PROSITE" id="PS01031">
    <property type="entry name" value="SHSP"/>
    <property type="match status" value="1"/>
</dbReference>
<dbReference type="eggNOG" id="COG0071">
    <property type="taxonomic scope" value="Bacteria"/>
</dbReference>
<evidence type="ECO:0000259" key="3">
    <source>
        <dbReference type="PROSITE" id="PS01031"/>
    </source>
</evidence>
<dbReference type="Pfam" id="PF00011">
    <property type="entry name" value="HSP20"/>
    <property type="match status" value="1"/>
</dbReference>
<comment type="similarity">
    <text evidence="1 2">Belongs to the small heat shock protein (HSP20) family.</text>
</comment>
<dbReference type="Gene3D" id="2.60.40.790">
    <property type="match status" value="1"/>
</dbReference>
<comment type="caution">
    <text evidence="4">The sequence shown here is derived from an EMBL/GenBank/DDBJ whole genome shotgun (WGS) entry which is preliminary data.</text>
</comment>
<dbReference type="InterPro" id="IPR008978">
    <property type="entry name" value="HSP20-like_chaperone"/>
</dbReference>
<reference evidence="4 5" key="1">
    <citation type="submission" date="2014-03" db="EMBL/GenBank/DDBJ databases">
        <authorList>
            <person name="Urmite Genomes U."/>
        </authorList>
    </citation>
    <scope>NUCLEOTIDE SEQUENCE [LARGE SCALE GENOMIC DNA]</scope>
    <source>
        <strain evidence="4 5">Vm-5</strain>
    </source>
</reference>
<accession>A0A024QIB6</accession>
<dbReference type="STRING" id="1462526.BN990_04077"/>
<evidence type="ECO:0000313" key="4">
    <source>
        <dbReference type="EMBL" id="CDQ41701.1"/>
    </source>
</evidence>
<evidence type="ECO:0000313" key="5">
    <source>
        <dbReference type="Proteomes" id="UP000028875"/>
    </source>
</evidence>
<dbReference type="SUPFAM" id="SSF49764">
    <property type="entry name" value="HSP20-like chaperones"/>
    <property type="match status" value="1"/>
</dbReference>
<dbReference type="Proteomes" id="UP000028875">
    <property type="component" value="Unassembled WGS sequence"/>
</dbReference>
<dbReference type="OrthoDB" id="1806521at2"/>
<dbReference type="CDD" id="cd06464">
    <property type="entry name" value="ACD_sHsps-like"/>
    <property type="match status" value="1"/>
</dbReference>
<evidence type="ECO:0000256" key="1">
    <source>
        <dbReference type="PROSITE-ProRule" id="PRU00285"/>
    </source>
</evidence>
<sequence length="144" mass="16728">MDPFQQMSDWKKNMDHFFGDSFWNEFEGIIKPNIPQINLYQTDNELFCVVNIPGLTDLDKLNVYVDYATLELKGSIDIDNARGFVVQEEILQGVFERSISLPFPVRSDKIKATYKNGLVYIQLHRLISDTSRKNRINVHVLEDS</sequence>
<reference evidence="5" key="2">
    <citation type="submission" date="2014-05" db="EMBL/GenBank/DDBJ databases">
        <title>Draft genome sequence of Virgibacillus massiliensis Vm-5.</title>
        <authorList>
            <person name="Khelaifia S."/>
            <person name="Croce O."/>
            <person name="Lagier J.C."/>
            <person name="Raoult D."/>
        </authorList>
    </citation>
    <scope>NUCLEOTIDE SEQUENCE [LARGE SCALE GENOMIC DNA]</scope>
    <source>
        <strain evidence="5">Vm-5</strain>
    </source>
</reference>
<proteinExistence type="inferred from homology"/>
<feature type="domain" description="SHSP" evidence="3">
    <location>
        <begin position="28"/>
        <end position="141"/>
    </location>
</feature>